<keyword evidence="5 6" id="KW-0472">Membrane</keyword>
<feature type="transmembrane region" description="Helical" evidence="6">
    <location>
        <begin position="105"/>
        <end position="125"/>
    </location>
</feature>
<evidence type="ECO:0000256" key="1">
    <source>
        <dbReference type="ARBA" id="ARBA00004651"/>
    </source>
</evidence>
<keyword evidence="4 6" id="KW-1133">Transmembrane helix</keyword>
<evidence type="ECO:0000256" key="3">
    <source>
        <dbReference type="ARBA" id="ARBA00022692"/>
    </source>
</evidence>
<evidence type="ECO:0000256" key="4">
    <source>
        <dbReference type="ARBA" id="ARBA00022989"/>
    </source>
</evidence>
<name>A0AA47LQV4_9GAMM</name>
<gene>
    <name evidence="7" type="ORF">N8M53_09815</name>
</gene>
<evidence type="ECO:0000313" key="7">
    <source>
        <dbReference type="EMBL" id="WBA08119.1"/>
    </source>
</evidence>
<sequence length="205" mass="22236">MSQYQHSFKEDIIAIASGAFLVAQGVFFLQQAGLLTGGTTGLALLVSQFTDLSFGTLYFLCNCPFYLMAWFRMSPRFAVRSLLAGGAVSVMADHIAYFFQITWLAPAYCAVIGGLLMGVGMLMIFRHNASLGGFNVLVLYCQDKFGISAGKLQMGIDCTILALSFFLIDLNLLMWSVVGAIVLNLVLAMNHKPGRYQAHPANPGA</sequence>
<dbReference type="AlphaFoldDB" id="A0AA47LQV4"/>
<dbReference type="Proteomes" id="UP001164748">
    <property type="component" value="Chromosome"/>
</dbReference>
<keyword evidence="3 6" id="KW-0812">Transmembrane</keyword>
<dbReference type="Pfam" id="PF02588">
    <property type="entry name" value="YitT_membrane"/>
    <property type="match status" value="1"/>
</dbReference>
<evidence type="ECO:0000256" key="5">
    <source>
        <dbReference type="ARBA" id="ARBA00023136"/>
    </source>
</evidence>
<feature type="transmembrane region" description="Helical" evidence="6">
    <location>
        <begin position="12"/>
        <end position="32"/>
    </location>
</feature>
<dbReference type="RefSeq" id="WP_269578650.1">
    <property type="nucleotide sequence ID" value="NZ_CP114588.1"/>
</dbReference>
<feature type="transmembrane region" description="Helical" evidence="6">
    <location>
        <begin position="172"/>
        <end position="189"/>
    </location>
</feature>
<dbReference type="EMBL" id="CP114588">
    <property type="protein sequence ID" value="WBA08119.1"/>
    <property type="molecule type" value="Genomic_DNA"/>
</dbReference>
<dbReference type="PANTHER" id="PTHR33545:SF5">
    <property type="entry name" value="UPF0750 MEMBRANE PROTEIN YITT"/>
    <property type="match status" value="1"/>
</dbReference>
<comment type="subcellular location">
    <subcellularLocation>
        <location evidence="1">Cell membrane</location>
        <topology evidence="1">Multi-pass membrane protein</topology>
    </subcellularLocation>
</comment>
<evidence type="ECO:0000256" key="6">
    <source>
        <dbReference type="SAM" id="Phobius"/>
    </source>
</evidence>
<keyword evidence="2" id="KW-1003">Cell membrane</keyword>
<dbReference type="InterPro" id="IPR051461">
    <property type="entry name" value="UPF0750_membrane"/>
</dbReference>
<evidence type="ECO:0000256" key="2">
    <source>
        <dbReference type="ARBA" id="ARBA00022475"/>
    </source>
</evidence>
<protein>
    <submittedName>
        <fullName evidence="7">YitT family protein</fullName>
    </submittedName>
</protein>
<feature type="transmembrane region" description="Helical" evidence="6">
    <location>
        <begin position="52"/>
        <end position="71"/>
    </location>
</feature>
<proteinExistence type="predicted"/>
<evidence type="ECO:0000313" key="8">
    <source>
        <dbReference type="Proteomes" id="UP001164748"/>
    </source>
</evidence>
<dbReference type="InterPro" id="IPR003740">
    <property type="entry name" value="YitT"/>
</dbReference>
<dbReference type="PANTHER" id="PTHR33545">
    <property type="entry name" value="UPF0750 MEMBRANE PROTEIN YITT-RELATED"/>
    <property type="match status" value="1"/>
</dbReference>
<organism evidence="7 8">
    <name type="scientific">Salinivibrio kushneri</name>
    <dbReference type="NCBI Taxonomy" id="1908198"/>
    <lineage>
        <taxon>Bacteria</taxon>
        <taxon>Pseudomonadati</taxon>
        <taxon>Pseudomonadota</taxon>
        <taxon>Gammaproteobacteria</taxon>
        <taxon>Vibrionales</taxon>
        <taxon>Vibrionaceae</taxon>
        <taxon>Salinivibrio</taxon>
    </lineage>
</organism>
<dbReference type="GO" id="GO:0005886">
    <property type="term" value="C:plasma membrane"/>
    <property type="evidence" value="ECO:0007669"/>
    <property type="project" value="UniProtKB-SubCell"/>
</dbReference>
<reference evidence="7" key="1">
    <citation type="submission" date="2022-09" db="EMBL/GenBank/DDBJ databases">
        <authorList>
            <person name="Li Z.-J."/>
        </authorList>
    </citation>
    <scope>NUCLEOTIDE SEQUENCE</scope>
    <source>
        <strain evidence="7">TGB11</strain>
    </source>
</reference>
<accession>A0AA47LQV4</accession>